<gene>
    <name evidence="2" type="ORF">H8S45_12125</name>
</gene>
<feature type="transmembrane region" description="Helical" evidence="1">
    <location>
        <begin position="83"/>
        <end position="105"/>
    </location>
</feature>
<feature type="transmembrane region" description="Helical" evidence="1">
    <location>
        <begin position="247"/>
        <end position="267"/>
    </location>
</feature>
<sequence>MWALDVLEGALGTWNSYMAQIWDIVTQSPKEFMGGAIWPAIEQIFSVLQGIGYGLLILFFAMSFFKQSTSFRELRHPEQVFRLFLRFVLAQAAITYGLEIINFIFEVTGGITSSIATSLGSLHEVAATLPDEIRTAAEDANIIQSVISGVVGLVFTGIVICLSMMMLTKVYGRFFRVYLYVALAPLPLSAFGGELTSRHGRTFIQSFIGVCLEAAVVVLACIVYSAFISSNELPSVDFGEGSIGMMVGYMAGVIFQMLILLGIVSTADRVVKDMLAL</sequence>
<protein>
    <recommendedName>
        <fullName evidence="4">Conjugal transfer protein TrbL</fullName>
    </recommendedName>
</protein>
<dbReference type="EMBL" id="JACOPL010000012">
    <property type="protein sequence ID" value="MBC5726200.1"/>
    <property type="molecule type" value="Genomic_DNA"/>
</dbReference>
<organism evidence="2 3">
    <name type="scientific">Agathobaculum faecis</name>
    <dbReference type="NCBI Taxonomy" id="2763013"/>
    <lineage>
        <taxon>Bacteria</taxon>
        <taxon>Bacillati</taxon>
        <taxon>Bacillota</taxon>
        <taxon>Clostridia</taxon>
        <taxon>Eubacteriales</taxon>
        <taxon>Butyricicoccaceae</taxon>
        <taxon>Agathobaculum</taxon>
    </lineage>
</organism>
<dbReference type="AlphaFoldDB" id="A0A923LVL8"/>
<dbReference type="Proteomes" id="UP000606499">
    <property type="component" value="Unassembled WGS sequence"/>
</dbReference>
<evidence type="ECO:0000313" key="3">
    <source>
        <dbReference type="Proteomes" id="UP000606499"/>
    </source>
</evidence>
<accession>A0A923LVL8</accession>
<keyword evidence="1" id="KW-1133">Transmembrane helix</keyword>
<reference evidence="2" key="1">
    <citation type="submission" date="2020-08" db="EMBL/GenBank/DDBJ databases">
        <title>Genome public.</title>
        <authorList>
            <person name="Liu C."/>
            <person name="Sun Q."/>
        </authorList>
    </citation>
    <scope>NUCLEOTIDE SEQUENCE</scope>
    <source>
        <strain evidence="2">NSJ-28</strain>
    </source>
</reference>
<feature type="transmembrane region" description="Helical" evidence="1">
    <location>
        <begin position="142"/>
        <end position="165"/>
    </location>
</feature>
<dbReference type="InterPro" id="IPR045798">
    <property type="entry name" value="TrbL_Firmicutes"/>
</dbReference>
<evidence type="ECO:0008006" key="4">
    <source>
        <dbReference type="Google" id="ProtNLM"/>
    </source>
</evidence>
<comment type="caution">
    <text evidence="2">The sequence shown here is derived from an EMBL/GenBank/DDBJ whole genome shotgun (WGS) entry which is preliminary data.</text>
</comment>
<keyword evidence="3" id="KW-1185">Reference proteome</keyword>
<keyword evidence="1" id="KW-0812">Transmembrane</keyword>
<evidence type="ECO:0000313" key="2">
    <source>
        <dbReference type="EMBL" id="MBC5726200.1"/>
    </source>
</evidence>
<dbReference type="Pfam" id="PF19478">
    <property type="entry name" value="TrbL_2"/>
    <property type="match status" value="1"/>
</dbReference>
<evidence type="ECO:0000256" key="1">
    <source>
        <dbReference type="SAM" id="Phobius"/>
    </source>
</evidence>
<keyword evidence="1" id="KW-0472">Membrane</keyword>
<feature type="transmembrane region" description="Helical" evidence="1">
    <location>
        <begin position="43"/>
        <end position="62"/>
    </location>
</feature>
<feature type="transmembrane region" description="Helical" evidence="1">
    <location>
        <begin position="207"/>
        <end position="227"/>
    </location>
</feature>
<proteinExistence type="predicted"/>
<name>A0A923LVL8_9FIRM</name>
<dbReference type="RefSeq" id="WP_054327214.1">
    <property type="nucleotide sequence ID" value="NZ_JACOPL010000012.1"/>
</dbReference>